<feature type="transmembrane region" description="Helical" evidence="2">
    <location>
        <begin position="31"/>
        <end position="49"/>
    </location>
</feature>
<name>A0A6L9VZ71_9ACTN</name>
<feature type="domain" description="VanZ-like" evidence="4">
    <location>
        <begin position="78"/>
        <end position="154"/>
    </location>
</feature>
<dbReference type="Pfam" id="PF04892">
    <property type="entry name" value="VanZ"/>
    <property type="match status" value="1"/>
</dbReference>
<dbReference type="Gene3D" id="3.30.1380.10">
    <property type="match status" value="1"/>
</dbReference>
<protein>
    <recommendedName>
        <fullName evidence="7">D-alanyl-D-alanine carboxypeptidase</fullName>
    </recommendedName>
</protein>
<dbReference type="GO" id="GO:0006508">
    <property type="term" value="P:proteolysis"/>
    <property type="evidence" value="ECO:0007669"/>
    <property type="project" value="InterPro"/>
</dbReference>
<gene>
    <name evidence="5" type="ORF">GCU60_04820</name>
</gene>
<comment type="caution">
    <text evidence="5">The sequence shown here is derived from an EMBL/GenBank/DDBJ whole genome shotgun (WGS) entry which is preliminary data.</text>
</comment>
<feature type="domain" description="D-alanyl-D-alanine carboxypeptidase-like core" evidence="3">
    <location>
        <begin position="242"/>
        <end position="336"/>
    </location>
</feature>
<dbReference type="CDD" id="cd14846">
    <property type="entry name" value="Peptidase_M15_like"/>
    <property type="match status" value="1"/>
</dbReference>
<reference evidence="5 6" key="1">
    <citation type="submission" date="2019-12" db="EMBL/GenBank/DDBJ databases">
        <title>the WGS of Blastococcus saxobsidens 67B17.</title>
        <authorList>
            <person name="Jiang Z."/>
        </authorList>
    </citation>
    <scope>NUCLEOTIDE SEQUENCE [LARGE SCALE GENOMIC DNA]</scope>
    <source>
        <strain evidence="5 6">67B17</strain>
    </source>
</reference>
<sequence>MTSTRHPSAARARRTAQAAVPDSPVPGRSGVLLPVALAVLLGVGCITLGPAEFVADARRAAVAGVEALAAPWPGTVHRAQVEAVANALLFVPVGALAVLVLRRSGPALPLALGTALSLGIELAQTVLPGRVPDLVDVAANTAGTVGGVALATLCRVASRRTARRRGRARRPRRWHLAALVAAPVLVAGVAGCSSAGSPGPVRGADAPPLNAATGEVMTAENGHVADGEELSAFADVPAITGLDRALRTAVQDAARDATADGVDFHVSSGWRSAAYQQALFDAAVDRYGSPEAAREWVLRPDESAHVTGDAVDIGPTDAMSWLAQHGSDYGLCQTYGNEMWHFELAVERGGRCPAPSTDPSVG</sequence>
<accession>A0A6L9VZ71</accession>
<dbReference type="InterPro" id="IPR003709">
    <property type="entry name" value="VanY-like_core_dom"/>
</dbReference>
<evidence type="ECO:0000313" key="6">
    <source>
        <dbReference type="Proteomes" id="UP000479241"/>
    </source>
</evidence>
<dbReference type="InterPro" id="IPR052179">
    <property type="entry name" value="DD-CPase-like"/>
</dbReference>
<dbReference type="Pfam" id="PF02557">
    <property type="entry name" value="VanY"/>
    <property type="match status" value="1"/>
</dbReference>
<feature type="transmembrane region" description="Helical" evidence="2">
    <location>
        <begin position="176"/>
        <end position="196"/>
    </location>
</feature>
<dbReference type="GO" id="GO:0008233">
    <property type="term" value="F:peptidase activity"/>
    <property type="evidence" value="ECO:0007669"/>
    <property type="project" value="InterPro"/>
</dbReference>
<keyword evidence="2" id="KW-0812">Transmembrane</keyword>
<feature type="transmembrane region" description="Helical" evidence="2">
    <location>
        <begin position="83"/>
        <end position="101"/>
    </location>
</feature>
<evidence type="ECO:0000259" key="3">
    <source>
        <dbReference type="Pfam" id="PF02557"/>
    </source>
</evidence>
<dbReference type="PANTHER" id="PTHR34385:SF1">
    <property type="entry name" value="PEPTIDOGLYCAN L-ALANYL-D-GLUTAMATE ENDOPEPTIDASE CWLK"/>
    <property type="match status" value="1"/>
</dbReference>
<dbReference type="EMBL" id="JAAGWG010000006">
    <property type="protein sequence ID" value="NEK85087.1"/>
    <property type="molecule type" value="Genomic_DNA"/>
</dbReference>
<feature type="transmembrane region" description="Helical" evidence="2">
    <location>
        <begin position="137"/>
        <end position="156"/>
    </location>
</feature>
<dbReference type="SUPFAM" id="SSF55166">
    <property type="entry name" value="Hedgehog/DD-peptidase"/>
    <property type="match status" value="1"/>
</dbReference>
<evidence type="ECO:0008006" key="7">
    <source>
        <dbReference type="Google" id="ProtNLM"/>
    </source>
</evidence>
<feature type="region of interest" description="Disordered" evidence="1">
    <location>
        <begin position="1"/>
        <end position="23"/>
    </location>
</feature>
<dbReference type="RefSeq" id="WP_163202772.1">
    <property type="nucleotide sequence ID" value="NZ_JAAGWG010000006.1"/>
</dbReference>
<keyword evidence="2" id="KW-1133">Transmembrane helix</keyword>
<keyword evidence="2" id="KW-0472">Membrane</keyword>
<evidence type="ECO:0000313" key="5">
    <source>
        <dbReference type="EMBL" id="NEK85087.1"/>
    </source>
</evidence>
<evidence type="ECO:0000259" key="4">
    <source>
        <dbReference type="Pfam" id="PF04892"/>
    </source>
</evidence>
<dbReference type="AlphaFoldDB" id="A0A6L9VZ71"/>
<dbReference type="InterPro" id="IPR009045">
    <property type="entry name" value="Zn_M74/Hedgehog-like"/>
</dbReference>
<dbReference type="InterPro" id="IPR006976">
    <property type="entry name" value="VanZ-like"/>
</dbReference>
<dbReference type="Proteomes" id="UP000479241">
    <property type="component" value="Unassembled WGS sequence"/>
</dbReference>
<evidence type="ECO:0000256" key="2">
    <source>
        <dbReference type="SAM" id="Phobius"/>
    </source>
</evidence>
<dbReference type="PANTHER" id="PTHR34385">
    <property type="entry name" value="D-ALANYL-D-ALANINE CARBOXYPEPTIDASE"/>
    <property type="match status" value="1"/>
</dbReference>
<proteinExistence type="predicted"/>
<organism evidence="5 6">
    <name type="scientific">Blastococcus saxobsidens</name>
    <dbReference type="NCBI Taxonomy" id="138336"/>
    <lineage>
        <taxon>Bacteria</taxon>
        <taxon>Bacillati</taxon>
        <taxon>Actinomycetota</taxon>
        <taxon>Actinomycetes</taxon>
        <taxon>Geodermatophilales</taxon>
        <taxon>Geodermatophilaceae</taxon>
        <taxon>Blastococcus</taxon>
    </lineage>
</organism>
<evidence type="ECO:0000256" key="1">
    <source>
        <dbReference type="SAM" id="MobiDB-lite"/>
    </source>
</evidence>